<proteinExistence type="predicted"/>
<gene>
    <name evidence="1" type="ordered locus">AS9A_2302</name>
</gene>
<dbReference type="Proteomes" id="UP000009235">
    <property type="component" value="Chromosome"/>
</dbReference>
<protein>
    <submittedName>
        <fullName evidence="1">Uncharacterized protein</fullName>
    </submittedName>
</protein>
<evidence type="ECO:0000313" key="1">
    <source>
        <dbReference type="EMBL" id="AEF40749.1"/>
    </source>
</evidence>
<organism evidence="1 2">
    <name type="scientific">Hoyosella subflava (strain DSM 45089 / JCM 17490 / NBRC 109087 / DQS3-9A1)</name>
    <name type="common">Amycolicicoccus subflavus</name>
    <dbReference type="NCBI Taxonomy" id="443218"/>
    <lineage>
        <taxon>Bacteria</taxon>
        <taxon>Bacillati</taxon>
        <taxon>Actinomycetota</taxon>
        <taxon>Actinomycetes</taxon>
        <taxon>Mycobacteriales</taxon>
        <taxon>Hoyosellaceae</taxon>
        <taxon>Hoyosella</taxon>
    </lineage>
</organism>
<sequence length="373" mass="41936">MPDHLEVLVSLCLGPRVPVSGTIRTWRDIEEGMHFYYGSYFGEQPLVLSLLTPDEHLRVTRSGAKVRIDTAAGAPVFRSDGHSAWHFRNDRSDPRVTAPDRVQFLGPGRELALSSEEDRWATQRWIRPVGPVEEIEFLGRPCWELKLAPPRPSPRSRMLGEPDSVRTIRLDVQTRAVVAQYDHSGASGAEFESFHIDEELPDAVFTWQGKAVTDEEEMAFHERKAGDGRRLAHEANDWFRSNVLQDDVNLPVFKNFSLEFTHVDEKTGEVNAGLSCYSDCLTVRRRPRSNSPWTLPPMRDDYAGAHEESHYVWSAGAFDWMLSVTRGELNASSIAHLQRLLHSSEQPEPGPPLERMHPGGIVAISAISPRAGS</sequence>
<dbReference type="KEGG" id="asd:AS9A_2302"/>
<dbReference type="HOGENOM" id="CLU_841663_0_0_11"/>
<reference evidence="1 2" key="1">
    <citation type="journal article" date="2011" name="J. Bacteriol.">
        <title>Complete genome sequence of Amycolicicoccus subflavus DQS3-9A1T, an actinomycete isolated from crude oil-polluted soil.</title>
        <authorList>
            <person name="Cai M."/>
            <person name="Chen W.M."/>
            <person name="Nie Y."/>
            <person name="Chi C.Q."/>
            <person name="Wang Y.N."/>
            <person name="Tang Y.Q."/>
            <person name="Li G.Y."/>
            <person name="Wu X.L."/>
        </authorList>
    </citation>
    <scope>NUCLEOTIDE SEQUENCE [LARGE SCALE GENOMIC DNA]</scope>
    <source>
        <strain evidence="2">DSM 45089 / DQS3-9A1</strain>
    </source>
</reference>
<keyword evidence="2" id="KW-1185">Reference proteome</keyword>
<dbReference type="OrthoDB" id="3746479at2"/>
<name>F6ER62_HOYSD</name>
<dbReference type="eggNOG" id="ENOG5033UEA">
    <property type="taxonomic scope" value="Bacteria"/>
</dbReference>
<evidence type="ECO:0000313" key="2">
    <source>
        <dbReference type="Proteomes" id="UP000009235"/>
    </source>
</evidence>
<dbReference type="AlphaFoldDB" id="F6ER62"/>
<dbReference type="EMBL" id="CP002786">
    <property type="protein sequence ID" value="AEF40749.1"/>
    <property type="molecule type" value="Genomic_DNA"/>
</dbReference>
<accession>F6ER62</accession>
<dbReference type="RefSeq" id="WP_013807098.1">
    <property type="nucleotide sequence ID" value="NC_015564.1"/>
</dbReference>